<sequence>MYLNTIESTTLDNPRLSLVECSSHGIQAEVLSFAIPKVSAFEAPFNVPFVSSAVVNDNALAPSNPPVSPLMLNFSDLNVKIPVKFRQIDM</sequence>
<dbReference type="EMBL" id="CAJVCH010317333">
    <property type="protein sequence ID" value="CAG7786409.1"/>
    <property type="molecule type" value="Genomic_DNA"/>
</dbReference>
<keyword evidence="2" id="KW-1185">Reference proteome</keyword>
<name>A0A8J2L2R2_9HEXA</name>
<gene>
    <name evidence="1" type="ORF">AFUS01_LOCUS24978</name>
</gene>
<organism evidence="1 2">
    <name type="scientific">Allacma fusca</name>
    <dbReference type="NCBI Taxonomy" id="39272"/>
    <lineage>
        <taxon>Eukaryota</taxon>
        <taxon>Metazoa</taxon>
        <taxon>Ecdysozoa</taxon>
        <taxon>Arthropoda</taxon>
        <taxon>Hexapoda</taxon>
        <taxon>Collembola</taxon>
        <taxon>Symphypleona</taxon>
        <taxon>Sminthuridae</taxon>
        <taxon>Allacma</taxon>
    </lineage>
</organism>
<accession>A0A8J2L2R2</accession>
<evidence type="ECO:0000313" key="2">
    <source>
        <dbReference type="Proteomes" id="UP000708208"/>
    </source>
</evidence>
<proteinExistence type="predicted"/>
<comment type="caution">
    <text evidence="1">The sequence shown here is derived from an EMBL/GenBank/DDBJ whole genome shotgun (WGS) entry which is preliminary data.</text>
</comment>
<reference evidence="1" key="1">
    <citation type="submission" date="2021-06" db="EMBL/GenBank/DDBJ databases">
        <authorList>
            <person name="Hodson N. C."/>
            <person name="Mongue J. A."/>
            <person name="Jaron S. K."/>
        </authorList>
    </citation>
    <scope>NUCLEOTIDE SEQUENCE</scope>
</reference>
<dbReference type="AlphaFoldDB" id="A0A8J2L2R2"/>
<evidence type="ECO:0000313" key="1">
    <source>
        <dbReference type="EMBL" id="CAG7786409.1"/>
    </source>
</evidence>
<dbReference type="Proteomes" id="UP000708208">
    <property type="component" value="Unassembled WGS sequence"/>
</dbReference>
<protein>
    <submittedName>
        <fullName evidence="1">Uncharacterized protein</fullName>
    </submittedName>
</protein>